<dbReference type="GO" id="GO:0051082">
    <property type="term" value="F:unfolded protein binding"/>
    <property type="evidence" value="ECO:0007669"/>
    <property type="project" value="InterPro"/>
</dbReference>
<dbReference type="Pfam" id="PF01920">
    <property type="entry name" value="Prefoldin_2"/>
    <property type="match status" value="1"/>
</dbReference>
<dbReference type="GO" id="GO:0016272">
    <property type="term" value="C:prefoldin complex"/>
    <property type="evidence" value="ECO:0007669"/>
    <property type="project" value="EnsemblFungi"/>
</dbReference>
<dbReference type="OrthoDB" id="248120at2759"/>
<feature type="coiled-coil region" evidence="3">
    <location>
        <begin position="71"/>
        <end position="112"/>
    </location>
</feature>
<dbReference type="CDD" id="cd23161">
    <property type="entry name" value="Prefoldin_6"/>
    <property type="match status" value="1"/>
</dbReference>
<dbReference type="GeneID" id="30150352"/>
<evidence type="ECO:0000313" key="4">
    <source>
        <dbReference type="EMBL" id="ODQ77512.1"/>
    </source>
</evidence>
<comment type="similarity">
    <text evidence="1">Belongs to the prefoldin subunit beta family.</text>
</comment>
<dbReference type="GO" id="GO:0051131">
    <property type="term" value="P:chaperone-mediated protein complex assembly"/>
    <property type="evidence" value="ECO:0007669"/>
    <property type="project" value="TreeGrafter"/>
</dbReference>
<dbReference type="GO" id="GO:0051087">
    <property type="term" value="F:protein-folding chaperone binding"/>
    <property type="evidence" value="ECO:0007669"/>
    <property type="project" value="TreeGrafter"/>
</dbReference>
<organism evidence="4 5">
    <name type="scientific">Babjeviella inositovora NRRL Y-12698</name>
    <dbReference type="NCBI Taxonomy" id="984486"/>
    <lineage>
        <taxon>Eukaryota</taxon>
        <taxon>Fungi</taxon>
        <taxon>Dikarya</taxon>
        <taxon>Ascomycota</taxon>
        <taxon>Saccharomycotina</taxon>
        <taxon>Pichiomycetes</taxon>
        <taxon>Serinales incertae sedis</taxon>
        <taxon>Babjeviella</taxon>
    </lineage>
</organism>
<dbReference type="FunFam" id="1.10.287.370:FF:000003">
    <property type="entry name" value="Prefoldin subunit 6"/>
    <property type="match status" value="1"/>
</dbReference>
<dbReference type="InterPro" id="IPR009053">
    <property type="entry name" value="Prefoldin"/>
</dbReference>
<gene>
    <name evidence="4" type="ORF">BABINDRAFT_67222</name>
</gene>
<evidence type="ECO:0000313" key="5">
    <source>
        <dbReference type="Proteomes" id="UP000094336"/>
    </source>
</evidence>
<reference evidence="5" key="1">
    <citation type="submission" date="2016-05" db="EMBL/GenBank/DDBJ databases">
        <title>Comparative genomics of biotechnologically important yeasts.</title>
        <authorList>
            <consortium name="DOE Joint Genome Institute"/>
            <person name="Riley R."/>
            <person name="Haridas S."/>
            <person name="Wolfe K.H."/>
            <person name="Lopes M.R."/>
            <person name="Hittinger C.T."/>
            <person name="Goker M."/>
            <person name="Salamov A."/>
            <person name="Wisecaver J."/>
            <person name="Long T.M."/>
            <person name="Aerts A.L."/>
            <person name="Barry K."/>
            <person name="Choi C."/>
            <person name="Clum A."/>
            <person name="Coughlan A.Y."/>
            <person name="Deshpande S."/>
            <person name="Douglass A.P."/>
            <person name="Hanson S.J."/>
            <person name="Klenk H.-P."/>
            <person name="Labutti K."/>
            <person name="Lapidus A."/>
            <person name="Lindquist E."/>
            <person name="Lipzen A."/>
            <person name="Meier-Kolthoff J.P."/>
            <person name="Ohm R.A."/>
            <person name="Otillar R.P."/>
            <person name="Pangilinan J."/>
            <person name="Peng Y."/>
            <person name="Rokas A."/>
            <person name="Rosa C.A."/>
            <person name="Scheuner C."/>
            <person name="Sibirny A.A."/>
            <person name="Slot J.C."/>
            <person name="Stielow J.B."/>
            <person name="Sun H."/>
            <person name="Kurtzman C.P."/>
            <person name="Blackwell M."/>
            <person name="Grigoriev I.V."/>
            <person name="Jeffries T.W."/>
        </authorList>
    </citation>
    <scope>NUCLEOTIDE SEQUENCE [LARGE SCALE GENOMIC DNA]</scope>
    <source>
        <strain evidence="5">NRRL Y-12698</strain>
    </source>
</reference>
<dbReference type="PANTHER" id="PTHR21431">
    <property type="entry name" value="PREFOLDIN SUBUNIT 6"/>
    <property type="match status" value="1"/>
</dbReference>
<keyword evidence="3" id="KW-0175">Coiled coil</keyword>
<dbReference type="GO" id="GO:0006457">
    <property type="term" value="P:protein folding"/>
    <property type="evidence" value="ECO:0007669"/>
    <property type="project" value="EnsemblFungi"/>
</dbReference>
<evidence type="ECO:0000256" key="1">
    <source>
        <dbReference type="ARBA" id="ARBA00008045"/>
    </source>
</evidence>
<evidence type="ECO:0000256" key="3">
    <source>
        <dbReference type="SAM" id="Coils"/>
    </source>
</evidence>
<dbReference type="GO" id="GO:0007021">
    <property type="term" value="P:tubulin complex assembly"/>
    <property type="evidence" value="ECO:0007669"/>
    <property type="project" value="EnsemblFungi"/>
</dbReference>
<dbReference type="InterPro" id="IPR002777">
    <property type="entry name" value="PFD_beta-like"/>
</dbReference>
<name>A0A1E3QKA6_9ASCO</name>
<keyword evidence="2" id="KW-0143">Chaperone</keyword>
<dbReference type="AlphaFoldDB" id="A0A1E3QKA6"/>
<evidence type="ECO:0008006" key="6">
    <source>
        <dbReference type="Google" id="ProtNLM"/>
    </source>
</evidence>
<dbReference type="EMBL" id="KV454440">
    <property type="protein sequence ID" value="ODQ77512.1"/>
    <property type="molecule type" value="Genomic_DNA"/>
</dbReference>
<dbReference type="GO" id="GO:0005737">
    <property type="term" value="C:cytoplasm"/>
    <property type="evidence" value="ECO:0007669"/>
    <property type="project" value="EnsemblFungi"/>
</dbReference>
<sequence length="117" mass="13710">MSDKAKFEELSLQFNKLQQDLNDFITSRQKLETQFQENKIVQQEFELLEDGAKIFKLTGPVLLPQDQEEAKMNVEKRIEFIKGEIERVEKKVETTQNDIENTRNEILVLRSKLQPGA</sequence>
<protein>
    <recommendedName>
        <fullName evidence="6">Prefoldin subunit 6</fullName>
    </recommendedName>
</protein>
<dbReference type="Gene3D" id="1.10.287.370">
    <property type="match status" value="1"/>
</dbReference>
<accession>A0A1E3QKA6</accession>
<dbReference type="SUPFAM" id="SSF46579">
    <property type="entry name" value="Prefoldin"/>
    <property type="match status" value="1"/>
</dbReference>
<dbReference type="STRING" id="984486.A0A1E3QKA6"/>
<dbReference type="RefSeq" id="XP_018982840.1">
    <property type="nucleotide sequence ID" value="XM_019132499.1"/>
</dbReference>
<proteinExistence type="inferred from homology"/>
<dbReference type="GO" id="GO:0032968">
    <property type="term" value="P:positive regulation of transcription elongation by RNA polymerase II"/>
    <property type="evidence" value="ECO:0007669"/>
    <property type="project" value="EnsemblFungi"/>
</dbReference>
<dbReference type="Proteomes" id="UP000094336">
    <property type="component" value="Unassembled WGS sequence"/>
</dbReference>
<keyword evidence="5" id="KW-1185">Reference proteome</keyword>
<evidence type="ECO:0000256" key="2">
    <source>
        <dbReference type="ARBA" id="ARBA00023186"/>
    </source>
</evidence>
<dbReference type="GO" id="GO:0015631">
    <property type="term" value="F:tubulin binding"/>
    <property type="evidence" value="ECO:0007669"/>
    <property type="project" value="EnsemblFungi"/>
</dbReference>
<dbReference type="PANTHER" id="PTHR21431:SF0">
    <property type="entry name" value="PREFOLDIN SUBUNIT 6"/>
    <property type="match status" value="1"/>
</dbReference>